<dbReference type="InterPro" id="IPR038268">
    <property type="entry name" value="RHH_sf"/>
</dbReference>
<organism evidence="2 3">
    <name type="scientific">Paracoccus mangrovi</name>
    <dbReference type="NCBI Taxonomy" id="1715645"/>
    <lineage>
        <taxon>Bacteria</taxon>
        <taxon>Pseudomonadati</taxon>
        <taxon>Pseudomonadota</taxon>
        <taxon>Alphaproteobacteria</taxon>
        <taxon>Rhodobacterales</taxon>
        <taxon>Paracoccaceae</taxon>
        <taxon>Paracoccus</taxon>
    </lineage>
</organism>
<feature type="domain" description="Ribbon-helix-helix" evidence="1">
    <location>
        <begin position="14"/>
        <end position="77"/>
    </location>
</feature>
<comment type="caution">
    <text evidence="2">The sequence shown here is derived from an EMBL/GenBank/DDBJ whole genome shotgun (WGS) entry which is preliminary data.</text>
</comment>
<sequence>MSDLQAALPPMSAPVKRSVTIGGHRTSVSLEDGFWSELKLIARRRGETAAALIARIDSRRPADVGLATALRLYVLADLRQILAARGPAD</sequence>
<name>A0ABV7R6Y5_9RHOB</name>
<reference evidence="3" key="1">
    <citation type="journal article" date="2019" name="Int. J. Syst. Evol. Microbiol.">
        <title>The Global Catalogue of Microorganisms (GCM) 10K type strain sequencing project: providing services to taxonomists for standard genome sequencing and annotation.</title>
        <authorList>
            <consortium name="The Broad Institute Genomics Platform"/>
            <consortium name="The Broad Institute Genome Sequencing Center for Infectious Disease"/>
            <person name="Wu L."/>
            <person name="Ma J."/>
        </authorList>
    </citation>
    <scope>NUCLEOTIDE SEQUENCE [LARGE SCALE GENOMIC DNA]</scope>
    <source>
        <strain evidence="3">KCTC 42899</strain>
    </source>
</reference>
<evidence type="ECO:0000313" key="3">
    <source>
        <dbReference type="Proteomes" id="UP001595721"/>
    </source>
</evidence>
<evidence type="ECO:0000259" key="1">
    <source>
        <dbReference type="Pfam" id="PF13467"/>
    </source>
</evidence>
<keyword evidence="3" id="KW-1185">Reference proteome</keyword>
<dbReference type="InterPro" id="IPR027373">
    <property type="entry name" value="RHH_dom"/>
</dbReference>
<proteinExistence type="predicted"/>
<protein>
    <submittedName>
        <fullName evidence="2">Ribbon-helix-helix domain-containing protein</fullName>
    </submittedName>
</protein>
<accession>A0ABV7R6Y5</accession>
<gene>
    <name evidence="2" type="ORF">ACFOMH_13275</name>
</gene>
<dbReference type="RefSeq" id="WP_374424467.1">
    <property type="nucleotide sequence ID" value="NZ_JBHRXJ010000009.1"/>
</dbReference>
<dbReference type="Gene3D" id="1.10.3990.20">
    <property type="entry name" value="protein bp1543"/>
    <property type="match status" value="1"/>
</dbReference>
<dbReference type="Pfam" id="PF13467">
    <property type="entry name" value="RHH_4"/>
    <property type="match status" value="1"/>
</dbReference>
<dbReference type="EMBL" id="JBHRXJ010000009">
    <property type="protein sequence ID" value="MFC3529147.1"/>
    <property type="molecule type" value="Genomic_DNA"/>
</dbReference>
<dbReference type="Proteomes" id="UP001595721">
    <property type="component" value="Unassembled WGS sequence"/>
</dbReference>
<evidence type="ECO:0000313" key="2">
    <source>
        <dbReference type="EMBL" id="MFC3529147.1"/>
    </source>
</evidence>